<protein>
    <recommendedName>
        <fullName evidence="7">1-acyl-sn-glycerol-3-phosphate acyltransferase</fullName>
        <ecNumber evidence="7">2.3.1.51</ecNumber>
    </recommendedName>
</protein>
<dbReference type="EMBL" id="CP007452">
    <property type="protein sequence ID" value="AHM55589.1"/>
    <property type="molecule type" value="Genomic_DNA"/>
</dbReference>
<evidence type="ECO:0000256" key="2">
    <source>
        <dbReference type="ARBA" id="ARBA00008655"/>
    </source>
</evidence>
<evidence type="ECO:0000256" key="6">
    <source>
        <dbReference type="ARBA" id="ARBA00023315"/>
    </source>
</evidence>
<dbReference type="PANTHER" id="PTHR10434">
    <property type="entry name" value="1-ACYL-SN-GLYCEROL-3-PHOSPHATE ACYLTRANSFERASE"/>
    <property type="match status" value="1"/>
</dbReference>
<keyword evidence="6 7" id="KW-0012">Acyltransferase</keyword>
<dbReference type="AlphaFoldDB" id="W8T1G9"/>
<organism evidence="9 10">
    <name type="scientific">Peptoclostridium acidaminophilum DSM 3953</name>
    <dbReference type="NCBI Taxonomy" id="1286171"/>
    <lineage>
        <taxon>Bacteria</taxon>
        <taxon>Bacillati</taxon>
        <taxon>Bacillota</taxon>
        <taxon>Clostridia</taxon>
        <taxon>Peptostreptococcales</taxon>
        <taxon>Peptoclostridiaceae</taxon>
        <taxon>Peptoclostridium</taxon>
    </lineage>
</organism>
<dbReference type="CDD" id="cd07989">
    <property type="entry name" value="LPLAT_AGPAT-like"/>
    <property type="match status" value="1"/>
</dbReference>
<evidence type="ECO:0000256" key="3">
    <source>
        <dbReference type="ARBA" id="ARBA00022516"/>
    </source>
</evidence>
<keyword evidence="3 7" id="KW-0444">Lipid biosynthesis</keyword>
<dbReference type="SUPFAM" id="SSF69593">
    <property type="entry name" value="Glycerol-3-phosphate (1)-acyltransferase"/>
    <property type="match status" value="1"/>
</dbReference>
<dbReference type="PATRIC" id="fig|1286171.3.peg.223"/>
<keyword evidence="5 7" id="KW-0443">Lipid metabolism</keyword>
<dbReference type="HOGENOM" id="CLU_027938_6_1_9"/>
<keyword evidence="4 7" id="KW-0808">Transferase</keyword>
<dbReference type="InterPro" id="IPR004552">
    <property type="entry name" value="AGP_acyltrans"/>
</dbReference>
<dbReference type="GO" id="GO:0003841">
    <property type="term" value="F:1-acylglycerol-3-phosphate O-acyltransferase activity"/>
    <property type="evidence" value="ECO:0007669"/>
    <property type="project" value="UniProtKB-UniRule"/>
</dbReference>
<dbReference type="InterPro" id="IPR002123">
    <property type="entry name" value="Plipid/glycerol_acylTrfase"/>
</dbReference>
<gene>
    <name evidence="9" type="primary">plsC</name>
    <name evidence="9" type="ORF">EAL2_c02860</name>
</gene>
<evidence type="ECO:0000313" key="10">
    <source>
        <dbReference type="Proteomes" id="UP000019591"/>
    </source>
</evidence>
<keyword evidence="10" id="KW-1185">Reference proteome</keyword>
<comment type="domain">
    <text evidence="7">The HXXXXD motif is essential for acyltransferase activity and may constitute the binding site for the phosphate moiety of the glycerol-3-phosphate.</text>
</comment>
<evidence type="ECO:0000256" key="1">
    <source>
        <dbReference type="ARBA" id="ARBA00005189"/>
    </source>
</evidence>
<keyword evidence="7" id="KW-0594">Phospholipid biosynthesis</keyword>
<name>W8T1G9_PEPAC</name>
<dbReference type="PANTHER" id="PTHR10434:SF64">
    <property type="entry name" value="1-ACYL-SN-GLYCEROL-3-PHOSPHATE ACYLTRANSFERASE-RELATED"/>
    <property type="match status" value="1"/>
</dbReference>
<proteinExistence type="inferred from homology"/>
<evidence type="ECO:0000256" key="4">
    <source>
        <dbReference type="ARBA" id="ARBA00022679"/>
    </source>
</evidence>
<evidence type="ECO:0000313" key="9">
    <source>
        <dbReference type="EMBL" id="AHM55589.1"/>
    </source>
</evidence>
<dbReference type="GO" id="GO:0016020">
    <property type="term" value="C:membrane"/>
    <property type="evidence" value="ECO:0007669"/>
    <property type="project" value="InterPro"/>
</dbReference>
<comment type="similarity">
    <text evidence="2 7">Belongs to the 1-acyl-sn-glycerol-3-phosphate acyltransferase family.</text>
</comment>
<dbReference type="NCBIfam" id="TIGR00530">
    <property type="entry name" value="AGP_acyltrn"/>
    <property type="match status" value="1"/>
</dbReference>
<dbReference type="RefSeq" id="WP_025434630.1">
    <property type="nucleotide sequence ID" value="NZ_CP007452.1"/>
</dbReference>
<evidence type="ECO:0000259" key="8">
    <source>
        <dbReference type="SMART" id="SM00563"/>
    </source>
</evidence>
<keyword evidence="7" id="KW-1208">Phospholipid metabolism</keyword>
<comment type="catalytic activity">
    <reaction evidence="7">
        <text>a 1-acyl-sn-glycero-3-phosphate + an acyl-CoA = a 1,2-diacyl-sn-glycero-3-phosphate + CoA</text>
        <dbReference type="Rhea" id="RHEA:19709"/>
        <dbReference type="ChEBI" id="CHEBI:57287"/>
        <dbReference type="ChEBI" id="CHEBI:57970"/>
        <dbReference type="ChEBI" id="CHEBI:58342"/>
        <dbReference type="ChEBI" id="CHEBI:58608"/>
        <dbReference type="EC" id="2.3.1.51"/>
    </reaction>
</comment>
<reference evidence="9 10" key="1">
    <citation type="journal article" date="2014" name="Genome Announc.">
        <title>Complete Genome Sequence of Amino Acid-Utilizing Eubacterium acidaminophilum al-2 (DSM 3953).</title>
        <authorList>
            <person name="Poehlein A."/>
            <person name="Andreesen J.R."/>
            <person name="Daniel R."/>
        </authorList>
    </citation>
    <scope>NUCLEOTIDE SEQUENCE [LARGE SCALE GENOMIC DNA]</scope>
    <source>
        <strain evidence="9 10">DSM 3953</strain>
    </source>
</reference>
<dbReference type="STRING" id="1286171.EAL2_c02860"/>
<evidence type="ECO:0000256" key="7">
    <source>
        <dbReference type="RuleBase" id="RU361267"/>
    </source>
</evidence>
<dbReference type="KEGG" id="eac:EAL2_c02860"/>
<dbReference type="Pfam" id="PF01553">
    <property type="entry name" value="Acyltransferase"/>
    <property type="match status" value="1"/>
</dbReference>
<accession>W8T1G9</accession>
<feature type="domain" description="Phospholipid/glycerol acyltransferase" evidence="8">
    <location>
        <begin position="74"/>
        <end position="188"/>
    </location>
</feature>
<sequence>MTRSIKILIYLVIYLTSSLGKLKRVSQLEQSGKKIEKDKIVNETVSKWAKAIVRLSGSRVSVQGQENIPSERAVVFVSNHQSNFDIPILLGCIDKPKAFIAKIELKKLPVISSWMEKMGCIFMDRNDARQSLKSISSGSENVKKGYSMVIFPEGTRSEDGKLREFKPGSLKLATKAKAPIVPVTIIGSKDIMLKGKLSVYPSDVRIVISKPIYTDELSKEDEKNLGDIVRGEILKNLGQSQEA</sequence>
<dbReference type="EC" id="2.3.1.51" evidence="7"/>
<evidence type="ECO:0000256" key="5">
    <source>
        <dbReference type="ARBA" id="ARBA00023098"/>
    </source>
</evidence>
<dbReference type="eggNOG" id="COG0204">
    <property type="taxonomic scope" value="Bacteria"/>
</dbReference>
<dbReference type="Proteomes" id="UP000019591">
    <property type="component" value="Chromosome"/>
</dbReference>
<dbReference type="GO" id="GO:0006654">
    <property type="term" value="P:phosphatidic acid biosynthetic process"/>
    <property type="evidence" value="ECO:0007669"/>
    <property type="project" value="TreeGrafter"/>
</dbReference>
<comment type="pathway">
    <text evidence="1">Lipid metabolism.</text>
</comment>
<dbReference type="OrthoDB" id="9803035at2"/>
<dbReference type="SMART" id="SM00563">
    <property type="entry name" value="PlsC"/>
    <property type="match status" value="1"/>
</dbReference>